<accession>A0A166TIB6</accession>
<sequence>MGSVNDRPQAHLVHYPALPTHETMSTVDFPVSRFGRLASASRTPPITFQNTHDPHAPWQRRILSSKTPKGLLHPARCSS</sequence>
<dbReference type="Proteomes" id="UP000076532">
    <property type="component" value="Unassembled WGS sequence"/>
</dbReference>
<evidence type="ECO:0000313" key="1">
    <source>
        <dbReference type="EMBL" id="KZP30640.1"/>
    </source>
</evidence>
<organism evidence="1 2">
    <name type="scientific">Athelia psychrophila</name>
    <dbReference type="NCBI Taxonomy" id="1759441"/>
    <lineage>
        <taxon>Eukaryota</taxon>
        <taxon>Fungi</taxon>
        <taxon>Dikarya</taxon>
        <taxon>Basidiomycota</taxon>
        <taxon>Agaricomycotina</taxon>
        <taxon>Agaricomycetes</taxon>
        <taxon>Agaricomycetidae</taxon>
        <taxon>Atheliales</taxon>
        <taxon>Atheliaceae</taxon>
        <taxon>Athelia</taxon>
    </lineage>
</organism>
<dbReference type="AlphaFoldDB" id="A0A166TIB6"/>
<evidence type="ECO:0000313" key="2">
    <source>
        <dbReference type="Proteomes" id="UP000076532"/>
    </source>
</evidence>
<name>A0A166TIB6_9AGAM</name>
<dbReference type="EMBL" id="KV417493">
    <property type="protein sequence ID" value="KZP30640.1"/>
    <property type="molecule type" value="Genomic_DNA"/>
</dbReference>
<keyword evidence="2" id="KW-1185">Reference proteome</keyword>
<reference evidence="1 2" key="1">
    <citation type="journal article" date="2016" name="Mol. Biol. Evol.">
        <title>Comparative Genomics of Early-Diverging Mushroom-Forming Fungi Provides Insights into the Origins of Lignocellulose Decay Capabilities.</title>
        <authorList>
            <person name="Nagy L.G."/>
            <person name="Riley R."/>
            <person name="Tritt A."/>
            <person name="Adam C."/>
            <person name="Daum C."/>
            <person name="Floudas D."/>
            <person name="Sun H."/>
            <person name="Yadav J.S."/>
            <person name="Pangilinan J."/>
            <person name="Larsson K.H."/>
            <person name="Matsuura K."/>
            <person name="Barry K."/>
            <person name="Labutti K."/>
            <person name="Kuo R."/>
            <person name="Ohm R.A."/>
            <person name="Bhattacharya S.S."/>
            <person name="Shirouzu T."/>
            <person name="Yoshinaga Y."/>
            <person name="Martin F.M."/>
            <person name="Grigoriev I.V."/>
            <person name="Hibbett D.S."/>
        </authorList>
    </citation>
    <scope>NUCLEOTIDE SEQUENCE [LARGE SCALE GENOMIC DNA]</scope>
    <source>
        <strain evidence="1 2">CBS 109695</strain>
    </source>
</reference>
<protein>
    <submittedName>
        <fullName evidence="1">Uncharacterized protein</fullName>
    </submittedName>
</protein>
<proteinExistence type="predicted"/>
<gene>
    <name evidence="1" type="ORF">FIBSPDRAFT_113225</name>
</gene>